<dbReference type="PROSITE" id="PS51725">
    <property type="entry name" value="ABM"/>
    <property type="match status" value="1"/>
</dbReference>
<proteinExistence type="predicted"/>
<dbReference type="PANTHER" id="PTHR33336:SF3">
    <property type="entry name" value="ABM DOMAIN-CONTAINING PROTEIN"/>
    <property type="match status" value="1"/>
</dbReference>
<sequence>MSKNFNPVTVVICFQIKEDKRILAKQALLTFAKAVLDTEEGCREIRMHEDPADPKRFLLIEYWSDRDLLSGPHMDTAHSKAFRKEIETYIEIEPKVTFWEEAL</sequence>
<protein>
    <recommendedName>
        <fullName evidence="1">ABM domain-containing protein</fullName>
    </recommendedName>
</protein>
<keyword evidence="3" id="KW-1185">Reference proteome</keyword>
<accession>A0A3E1NTF8</accession>
<dbReference type="Gene3D" id="3.30.70.100">
    <property type="match status" value="1"/>
</dbReference>
<feature type="domain" description="ABM" evidence="1">
    <location>
        <begin position="8"/>
        <end position="98"/>
    </location>
</feature>
<comment type="caution">
    <text evidence="2">The sequence shown here is derived from an EMBL/GenBank/DDBJ whole genome shotgun (WGS) entry which is preliminary data.</text>
</comment>
<dbReference type="InterPro" id="IPR011008">
    <property type="entry name" value="Dimeric_a/b-barrel"/>
</dbReference>
<dbReference type="GO" id="GO:0003824">
    <property type="term" value="F:catalytic activity"/>
    <property type="evidence" value="ECO:0007669"/>
    <property type="project" value="TreeGrafter"/>
</dbReference>
<dbReference type="Pfam" id="PF03992">
    <property type="entry name" value="ABM"/>
    <property type="match status" value="1"/>
</dbReference>
<dbReference type="AlphaFoldDB" id="A0A3E1NTF8"/>
<evidence type="ECO:0000259" key="1">
    <source>
        <dbReference type="PROSITE" id="PS51725"/>
    </source>
</evidence>
<dbReference type="InterPro" id="IPR007138">
    <property type="entry name" value="ABM_dom"/>
</dbReference>
<evidence type="ECO:0000313" key="3">
    <source>
        <dbReference type="Proteomes" id="UP000261174"/>
    </source>
</evidence>
<gene>
    <name evidence="2" type="ORF">DXN04_30630</name>
</gene>
<dbReference type="OrthoDB" id="678044at2"/>
<reference evidence="2 3" key="1">
    <citation type="submission" date="2018-08" db="EMBL/GenBank/DDBJ databases">
        <title>Chitinophaga sp. K20C18050901, a novel bacterium isolated from forest soil.</title>
        <authorList>
            <person name="Wang C."/>
        </authorList>
    </citation>
    <scope>NUCLEOTIDE SEQUENCE [LARGE SCALE GENOMIC DNA]</scope>
    <source>
        <strain evidence="2 3">K20C18050901</strain>
    </source>
</reference>
<name>A0A3E1NTF8_9BACT</name>
<dbReference type="InterPro" id="IPR050744">
    <property type="entry name" value="AI-2_Isomerase_LsrG"/>
</dbReference>
<evidence type="ECO:0000313" key="2">
    <source>
        <dbReference type="EMBL" id="RFM31197.1"/>
    </source>
</evidence>
<dbReference type="Proteomes" id="UP000261174">
    <property type="component" value="Unassembled WGS sequence"/>
</dbReference>
<organism evidence="2 3">
    <name type="scientific">Chitinophaga silvisoli</name>
    <dbReference type="NCBI Taxonomy" id="2291814"/>
    <lineage>
        <taxon>Bacteria</taxon>
        <taxon>Pseudomonadati</taxon>
        <taxon>Bacteroidota</taxon>
        <taxon>Chitinophagia</taxon>
        <taxon>Chitinophagales</taxon>
        <taxon>Chitinophagaceae</taxon>
        <taxon>Chitinophaga</taxon>
    </lineage>
</organism>
<dbReference type="EMBL" id="QTJV01000016">
    <property type="protein sequence ID" value="RFM31197.1"/>
    <property type="molecule type" value="Genomic_DNA"/>
</dbReference>
<dbReference type="RefSeq" id="WP_116857231.1">
    <property type="nucleotide sequence ID" value="NZ_QTJV01000016.1"/>
</dbReference>
<dbReference type="PANTHER" id="PTHR33336">
    <property type="entry name" value="QUINOL MONOOXYGENASE YGIN-RELATED"/>
    <property type="match status" value="1"/>
</dbReference>
<dbReference type="SUPFAM" id="SSF54909">
    <property type="entry name" value="Dimeric alpha+beta barrel"/>
    <property type="match status" value="1"/>
</dbReference>